<feature type="transmembrane region" description="Helical" evidence="8">
    <location>
        <begin position="102"/>
        <end position="122"/>
    </location>
</feature>
<comment type="caution">
    <text evidence="9">The sequence shown here is derived from an EMBL/GenBank/DDBJ whole genome shotgun (WGS) entry which is preliminary data.</text>
</comment>
<reference evidence="9 10" key="1">
    <citation type="submission" date="2020-08" db="EMBL/GenBank/DDBJ databases">
        <title>Sequencing the genomes of 1000 actinobacteria strains.</title>
        <authorList>
            <person name="Klenk H.-P."/>
        </authorList>
    </citation>
    <scope>NUCLEOTIDE SEQUENCE [LARGE SCALE GENOMIC DNA]</scope>
    <source>
        <strain evidence="9 10">DSM 44551</strain>
    </source>
</reference>
<sequence>MGVVPLISTLVPLFSIILIGYLASHFPPFRGNAQKVVNDFVFYIALPALLFGAVADVGLSGGISGAFIGANLANLLIGTGIGLAGGLLLFRRTLLRALATSMLAGFGNVVYLGVPLLVSAAGQQAVLPVALGQLLHNMFFMVLYPLCAALAVRRARAADDGRGADPAGRGERAPLPEPKGVGRAVLRSVVANPVTLSMAAGLLFALLGLRLSGPVADTVQMLGGAAAPAALFAVGLTLRRAVGALREGSVSASELGFTVAVKLAIMPLTAFALVTWVFPMSAIWAFTTVVMSALPNAAVAYVLVQQQDSGARQAAAAVVVSSVLSLAAIPAAGLLIS</sequence>
<evidence type="ECO:0000313" key="9">
    <source>
        <dbReference type="EMBL" id="MBB5431253.1"/>
    </source>
</evidence>
<dbReference type="Gene3D" id="1.20.1530.20">
    <property type="match status" value="1"/>
</dbReference>
<evidence type="ECO:0000256" key="5">
    <source>
        <dbReference type="ARBA" id="ARBA00022692"/>
    </source>
</evidence>
<name>A0A7W8QK26_9ACTN</name>
<evidence type="ECO:0000256" key="2">
    <source>
        <dbReference type="ARBA" id="ARBA00010145"/>
    </source>
</evidence>
<comment type="subcellular location">
    <subcellularLocation>
        <location evidence="1">Cell membrane</location>
        <topology evidence="1">Multi-pass membrane protein</topology>
    </subcellularLocation>
</comment>
<feature type="transmembrane region" description="Helical" evidence="8">
    <location>
        <begin position="67"/>
        <end position="90"/>
    </location>
</feature>
<feature type="transmembrane region" description="Helical" evidence="8">
    <location>
        <begin position="316"/>
        <end position="336"/>
    </location>
</feature>
<evidence type="ECO:0000256" key="4">
    <source>
        <dbReference type="ARBA" id="ARBA00022475"/>
    </source>
</evidence>
<evidence type="ECO:0000256" key="7">
    <source>
        <dbReference type="ARBA" id="ARBA00023136"/>
    </source>
</evidence>
<evidence type="ECO:0000256" key="1">
    <source>
        <dbReference type="ARBA" id="ARBA00004651"/>
    </source>
</evidence>
<feature type="transmembrane region" description="Helical" evidence="8">
    <location>
        <begin position="221"/>
        <end position="238"/>
    </location>
</feature>
<dbReference type="PANTHER" id="PTHR36838:SF3">
    <property type="entry name" value="TRANSPORTER AUXIN EFFLUX CARRIER EC FAMILY"/>
    <property type="match status" value="1"/>
</dbReference>
<dbReference type="GO" id="GO:0055085">
    <property type="term" value="P:transmembrane transport"/>
    <property type="evidence" value="ECO:0007669"/>
    <property type="project" value="InterPro"/>
</dbReference>
<accession>A0A7W8QK26</accession>
<evidence type="ECO:0000313" key="10">
    <source>
        <dbReference type="Proteomes" id="UP000572635"/>
    </source>
</evidence>
<gene>
    <name evidence="9" type="ORF">HDA36_001337</name>
</gene>
<dbReference type="AlphaFoldDB" id="A0A7W8QK26"/>
<dbReference type="InterPro" id="IPR004776">
    <property type="entry name" value="Mem_transp_PIN-like"/>
</dbReference>
<dbReference type="PANTHER" id="PTHR36838">
    <property type="entry name" value="AUXIN EFFLUX CARRIER FAMILY PROTEIN"/>
    <property type="match status" value="1"/>
</dbReference>
<dbReference type="GO" id="GO:0005886">
    <property type="term" value="C:plasma membrane"/>
    <property type="evidence" value="ECO:0007669"/>
    <property type="project" value="UniProtKB-SubCell"/>
</dbReference>
<evidence type="ECO:0000256" key="3">
    <source>
        <dbReference type="ARBA" id="ARBA00022448"/>
    </source>
</evidence>
<proteinExistence type="inferred from homology"/>
<keyword evidence="6 8" id="KW-1133">Transmembrane helix</keyword>
<keyword evidence="4" id="KW-1003">Cell membrane</keyword>
<dbReference type="InterPro" id="IPR038770">
    <property type="entry name" value="Na+/solute_symporter_sf"/>
</dbReference>
<feature type="transmembrane region" description="Helical" evidence="8">
    <location>
        <begin position="259"/>
        <end position="278"/>
    </location>
</feature>
<keyword evidence="7 8" id="KW-0472">Membrane</keyword>
<protein>
    <recommendedName>
        <fullName evidence="11">AEC family transporter</fullName>
    </recommendedName>
</protein>
<dbReference type="Pfam" id="PF03547">
    <property type="entry name" value="Mem_trans"/>
    <property type="match status" value="1"/>
</dbReference>
<feature type="transmembrane region" description="Helical" evidence="8">
    <location>
        <begin position="36"/>
        <end position="55"/>
    </location>
</feature>
<feature type="transmembrane region" description="Helical" evidence="8">
    <location>
        <begin position="284"/>
        <end position="304"/>
    </location>
</feature>
<keyword evidence="3" id="KW-0813">Transport</keyword>
<evidence type="ECO:0000256" key="8">
    <source>
        <dbReference type="SAM" id="Phobius"/>
    </source>
</evidence>
<comment type="similarity">
    <text evidence="2">Belongs to the auxin efflux carrier (TC 2.A.69) family.</text>
</comment>
<dbReference type="RefSeq" id="WP_184390660.1">
    <property type="nucleotide sequence ID" value="NZ_BAAAJD010000007.1"/>
</dbReference>
<keyword evidence="5 8" id="KW-0812">Transmembrane</keyword>
<dbReference type="Proteomes" id="UP000572635">
    <property type="component" value="Unassembled WGS sequence"/>
</dbReference>
<feature type="transmembrane region" description="Helical" evidence="8">
    <location>
        <begin position="189"/>
        <end position="209"/>
    </location>
</feature>
<feature type="transmembrane region" description="Helical" evidence="8">
    <location>
        <begin position="6"/>
        <end position="24"/>
    </location>
</feature>
<feature type="transmembrane region" description="Helical" evidence="8">
    <location>
        <begin position="134"/>
        <end position="152"/>
    </location>
</feature>
<evidence type="ECO:0008006" key="11">
    <source>
        <dbReference type="Google" id="ProtNLM"/>
    </source>
</evidence>
<keyword evidence="10" id="KW-1185">Reference proteome</keyword>
<dbReference type="EMBL" id="JACHDB010000001">
    <property type="protein sequence ID" value="MBB5431253.1"/>
    <property type="molecule type" value="Genomic_DNA"/>
</dbReference>
<organism evidence="9 10">
    <name type="scientific">Nocardiopsis composta</name>
    <dbReference type="NCBI Taxonomy" id="157465"/>
    <lineage>
        <taxon>Bacteria</taxon>
        <taxon>Bacillati</taxon>
        <taxon>Actinomycetota</taxon>
        <taxon>Actinomycetes</taxon>
        <taxon>Streptosporangiales</taxon>
        <taxon>Nocardiopsidaceae</taxon>
        <taxon>Nocardiopsis</taxon>
    </lineage>
</organism>
<evidence type="ECO:0000256" key="6">
    <source>
        <dbReference type="ARBA" id="ARBA00022989"/>
    </source>
</evidence>